<sequence>MDIGYVFWGAGSQGALAADVFEACHSKDEGIYGYIDNHRTGAFKGYGIVSCDSCTAHKLVITVDNSQLITDILSKARNIGYEYIYWFTGVRNKETGNFLDDYCVDCSGWGSLILPQAEIHVVDYCNLNCRGCTHFSPIFEKVLPDTAGRLKDIEILKSKFSHIVKFFLLGGEPFLNPDINTYITETRRLLPDTMIQIVTNGLLIPKLDAGILKTLHDNDIVVSISEYLPTHKIINQIIRKLEENSIRYIIRSFDSKMVFNKPLSLAADSKYEKKCISNGCVNIWNGKIARCPTLMYIERFNKVFGTRLPDIGIYDLNELDGERILEIISETVPLCGHCVSNDIEWGRCGTTPELEDFAERD</sequence>
<keyword evidence="3" id="KW-0408">Iron</keyword>
<dbReference type="AlphaFoldDB" id="B7ATC3"/>
<evidence type="ECO:0000256" key="4">
    <source>
        <dbReference type="ARBA" id="ARBA00023014"/>
    </source>
</evidence>
<dbReference type="eggNOG" id="COG2896">
    <property type="taxonomic scope" value="Bacteria"/>
</dbReference>
<dbReference type="PANTHER" id="PTHR11228:SF7">
    <property type="entry name" value="PQQA PEPTIDE CYCLASE"/>
    <property type="match status" value="1"/>
</dbReference>
<name>B7ATC3_9FIRM</name>
<evidence type="ECO:0000259" key="5">
    <source>
        <dbReference type="Pfam" id="PF04055"/>
    </source>
</evidence>
<dbReference type="HOGENOM" id="CLU_053515_0_0_9"/>
<evidence type="ECO:0000256" key="2">
    <source>
        <dbReference type="ARBA" id="ARBA00022723"/>
    </source>
</evidence>
<dbReference type="STRING" id="483218.BACPEC_01393"/>
<dbReference type="InterPro" id="IPR007197">
    <property type="entry name" value="rSAM"/>
</dbReference>
<dbReference type="Pfam" id="PF04055">
    <property type="entry name" value="Radical_SAM"/>
    <property type="match status" value="1"/>
</dbReference>
<protein>
    <recommendedName>
        <fullName evidence="5">Radical SAM core domain-containing protein</fullName>
    </recommendedName>
</protein>
<dbReference type="GO" id="GO:0046872">
    <property type="term" value="F:metal ion binding"/>
    <property type="evidence" value="ECO:0007669"/>
    <property type="project" value="UniProtKB-KW"/>
</dbReference>
<proteinExistence type="predicted"/>
<dbReference type="EMBL" id="ABVQ01000036">
    <property type="protein sequence ID" value="EEC56907.1"/>
    <property type="molecule type" value="Genomic_DNA"/>
</dbReference>
<dbReference type="Gene3D" id="3.20.20.70">
    <property type="entry name" value="Aldolase class I"/>
    <property type="match status" value="1"/>
</dbReference>
<keyword evidence="7" id="KW-1185">Reference proteome</keyword>
<accession>B7ATC3</accession>
<dbReference type="GO" id="GO:0051536">
    <property type="term" value="F:iron-sulfur cluster binding"/>
    <property type="evidence" value="ECO:0007669"/>
    <property type="project" value="UniProtKB-KW"/>
</dbReference>
<dbReference type="PANTHER" id="PTHR11228">
    <property type="entry name" value="RADICAL SAM DOMAIN PROTEIN"/>
    <property type="match status" value="1"/>
</dbReference>
<dbReference type="InterPro" id="IPR058240">
    <property type="entry name" value="rSAM_sf"/>
</dbReference>
<gene>
    <name evidence="6" type="ORF">BACPEC_01393</name>
</gene>
<feature type="domain" description="Radical SAM core" evidence="5">
    <location>
        <begin position="121"/>
        <end position="235"/>
    </location>
</feature>
<keyword evidence="2" id="KW-0479">Metal-binding</keyword>
<dbReference type="SUPFAM" id="SSF102114">
    <property type="entry name" value="Radical SAM enzymes"/>
    <property type="match status" value="1"/>
</dbReference>
<dbReference type="InterPro" id="IPR050377">
    <property type="entry name" value="Radical_SAM_PqqE_MftC-like"/>
</dbReference>
<comment type="caution">
    <text evidence="6">The sequence shown here is derived from an EMBL/GenBank/DDBJ whole genome shotgun (WGS) entry which is preliminary data.</text>
</comment>
<dbReference type="InterPro" id="IPR013785">
    <property type="entry name" value="Aldolase_TIM"/>
</dbReference>
<keyword evidence="1" id="KW-0949">S-adenosyl-L-methionine</keyword>
<keyword evidence="4" id="KW-0411">Iron-sulfur</keyword>
<reference evidence="6 7" key="1">
    <citation type="submission" date="2008-11" db="EMBL/GenBank/DDBJ databases">
        <title>Draft genome sequence of Bacteroides pectinophilus (ATCC 43243).</title>
        <authorList>
            <person name="Sudarsanam P."/>
            <person name="Ley R."/>
            <person name="Guruge J."/>
            <person name="Turnbaugh P.J."/>
            <person name="Mahowald M."/>
            <person name="Liep D."/>
            <person name="Gordon J."/>
        </authorList>
    </citation>
    <scope>NUCLEOTIDE SEQUENCE [LARGE SCALE GENOMIC DNA]</scope>
    <source>
        <strain evidence="6 7">ATCC 43243</strain>
    </source>
</reference>
<evidence type="ECO:0000313" key="6">
    <source>
        <dbReference type="EMBL" id="EEC56907.1"/>
    </source>
</evidence>
<evidence type="ECO:0000313" key="7">
    <source>
        <dbReference type="Proteomes" id="UP000003136"/>
    </source>
</evidence>
<evidence type="ECO:0000256" key="1">
    <source>
        <dbReference type="ARBA" id="ARBA00022691"/>
    </source>
</evidence>
<organism evidence="6 7">
    <name type="scientific">[Bacteroides] pectinophilus ATCC 43243</name>
    <dbReference type="NCBI Taxonomy" id="483218"/>
    <lineage>
        <taxon>Bacteria</taxon>
        <taxon>Bacillati</taxon>
        <taxon>Bacillota</taxon>
        <taxon>Clostridia</taxon>
        <taxon>Eubacteriales</taxon>
    </lineage>
</organism>
<dbReference type="CDD" id="cd01335">
    <property type="entry name" value="Radical_SAM"/>
    <property type="match status" value="1"/>
</dbReference>
<evidence type="ECO:0000256" key="3">
    <source>
        <dbReference type="ARBA" id="ARBA00023004"/>
    </source>
</evidence>
<dbReference type="SFLD" id="SFLDS00029">
    <property type="entry name" value="Radical_SAM"/>
    <property type="match status" value="1"/>
</dbReference>
<reference evidence="6 7" key="2">
    <citation type="submission" date="2008-11" db="EMBL/GenBank/DDBJ databases">
        <authorList>
            <person name="Fulton L."/>
            <person name="Clifton S."/>
            <person name="Fulton B."/>
            <person name="Xu J."/>
            <person name="Minx P."/>
            <person name="Pepin K.H."/>
            <person name="Johnson M."/>
            <person name="Bhonagiri V."/>
            <person name="Nash W.E."/>
            <person name="Mardis E.R."/>
            <person name="Wilson R.K."/>
        </authorList>
    </citation>
    <scope>NUCLEOTIDE SEQUENCE [LARGE SCALE GENOMIC DNA]</scope>
    <source>
        <strain evidence="6 7">ATCC 43243</strain>
    </source>
</reference>
<dbReference type="GO" id="GO:0003824">
    <property type="term" value="F:catalytic activity"/>
    <property type="evidence" value="ECO:0007669"/>
    <property type="project" value="InterPro"/>
</dbReference>
<dbReference type="Proteomes" id="UP000003136">
    <property type="component" value="Unassembled WGS sequence"/>
</dbReference>